<gene>
    <name evidence="2" type="primary">LOC107788767</name>
</gene>
<dbReference type="PaxDb" id="4097-A0A1S3ZNN2"/>
<keyword evidence="1" id="KW-1133">Transmembrane helix</keyword>
<keyword evidence="1" id="KW-0472">Membrane</keyword>
<evidence type="ECO:0000256" key="1">
    <source>
        <dbReference type="SAM" id="Phobius"/>
    </source>
</evidence>
<protein>
    <submittedName>
        <fullName evidence="2">Uncharacterized protein</fullName>
    </submittedName>
</protein>
<sequence>MLEATKDMDAKIDDKVKLGIKAYLESLGIIIGSNRKLCGDKQVSDNSMDDHQQSLSPVSLVHTNMINIIKKTGVSEVGTKKKKRNLHRVELYFLPSSHIPPQPRKYHQLHYDITTTFQLFGLGGFFYFLGFFDLCCMFLFLFSC</sequence>
<accession>A0A1S3ZNN2</accession>
<dbReference type="AlphaFoldDB" id="A0A1S3ZNN2"/>
<organism evidence="2">
    <name type="scientific">Nicotiana tabacum</name>
    <name type="common">Common tobacco</name>
    <dbReference type="NCBI Taxonomy" id="4097"/>
    <lineage>
        <taxon>Eukaryota</taxon>
        <taxon>Viridiplantae</taxon>
        <taxon>Streptophyta</taxon>
        <taxon>Embryophyta</taxon>
        <taxon>Tracheophyta</taxon>
        <taxon>Spermatophyta</taxon>
        <taxon>Magnoliopsida</taxon>
        <taxon>eudicotyledons</taxon>
        <taxon>Gunneridae</taxon>
        <taxon>Pentapetalae</taxon>
        <taxon>asterids</taxon>
        <taxon>lamiids</taxon>
        <taxon>Solanales</taxon>
        <taxon>Solanaceae</taxon>
        <taxon>Nicotianoideae</taxon>
        <taxon>Nicotianeae</taxon>
        <taxon>Nicotiana</taxon>
    </lineage>
</organism>
<keyword evidence="1" id="KW-0812">Transmembrane</keyword>
<dbReference type="RefSeq" id="XP_016465962.1">
    <property type="nucleotide sequence ID" value="XM_016610476.1"/>
</dbReference>
<name>A0A1S3ZNN2_TOBAC</name>
<proteinExistence type="predicted"/>
<dbReference type="OrthoDB" id="1304923at2759"/>
<dbReference type="KEGG" id="nta:107788767"/>
<evidence type="ECO:0000313" key="2">
    <source>
        <dbReference type="RefSeq" id="XP_016465962.1"/>
    </source>
</evidence>
<feature type="transmembrane region" description="Helical" evidence="1">
    <location>
        <begin position="119"/>
        <end position="142"/>
    </location>
</feature>
<reference evidence="2" key="1">
    <citation type="submission" date="2025-08" db="UniProtKB">
        <authorList>
            <consortium name="RefSeq"/>
        </authorList>
    </citation>
    <scope>IDENTIFICATION</scope>
</reference>